<keyword evidence="4" id="KW-1185">Reference proteome</keyword>
<gene>
    <name evidence="3" type="ORF">PPSIR1_40854</name>
</gene>
<name>A6GHE8_9BACT</name>
<dbReference type="RefSeq" id="WP_006976135.1">
    <property type="nucleotide sequence ID" value="NZ_ABCS01000118.1"/>
</dbReference>
<feature type="compositionally biased region" description="Polar residues" evidence="1">
    <location>
        <begin position="42"/>
        <end position="51"/>
    </location>
</feature>
<feature type="compositionally biased region" description="Low complexity" evidence="1">
    <location>
        <begin position="26"/>
        <end position="41"/>
    </location>
</feature>
<evidence type="ECO:0000313" key="4">
    <source>
        <dbReference type="Proteomes" id="UP000005801"/>
    </source>
</evidence>
<organism evidence="3 4">
    <name type="scientific">Plesiocystis pacifica SIR-1</name>
    <dbReference type="NCBI Taxonomy" id="391625"/>
    <lineage>
        <taxon>Bacteria</taxon>
        <taxon>Pseudomonadati</taxon>
        <taxon>Myxococcota</taxon>
        <taxon>Polyangia</taxon>
        <taxon>Nannocystales</taxon>
        <taxon>Nannocystaceae</taxon>
        <taxon>Plesiocystis</taxon>
    </lineage>
</organism>
<protein>
    <submittedName>
        <fullName evidence="3">Uncharacterized protein</fullName>
    </submittedName>
</protein>
<accession>A6GHE8</accession>
<sequence>MTRRAGRLPFLTSALALAAALLCSPTASAGAPAPTGDSAPTVQSPGATSPAASKGPDATGPSPSKGGSAIDDPNPEPERDCADGEDNDGDTVYDCGDADCSSDPACAPDGMAENSEARCHDWVDNDSDGYLDCEDNDCQGMDACKGSWDRELAGESVDAPAGGSLESGTVGHAPASGPDLTLKAGEVEEDLLGRGADNDGERTNYFCSDGVDNDGDGFTDCDDLGCKLGTEVTVCQPAGDIRFSVVARISQEFNLAGPEFGTNALINQPPNADGSDAVDPRGEENRSLFNTEFESLQMRVLGQMPFIQNSFFLLSMRAEKTPRLTFATFQVPIKNGHYINVNSGGGGLSLELVRSVHKRMLVDPAFYVYNAFEQGNGAAMEFGGPLDKRGKFIYRTFLAGGSGRFAGNVGGTFFPDDNRNYTWSAGAQIHMNLVGYYNRFDSPMLYTLAPTTFTVAVGAKYDQRSQERYPAVNLQSVFRYKRLILLGEVYAKRELNFGNWQLAYNVQAGLLAIKRRLMIAADFGQYLSSTFENPPEDLGSDLRRQLQETQYRVAAHIYLWRNVFLAQVVFRDRFVERPPSASIPEGVDRRTDLRVLLLYRF</sequence>
<dbReference type="Proteomes" id="UP000005801">
    <property type="component" value="Unassembled WGS sequence"/>
</dbReference>
<evidence type="ECO:0000256" key="2">
    <source>
        <dbReference type="SAM" id="SignalP"/>
    </source>
</evidence>
<feature type="signal peptide" evidence="2">
    <location>
        <begin position="1"/>
        <end position="29"/>
    </location>
</feature>
<keyword evidence="2" id="KW-0732">Signal</keyword>
<feature type="chain" id="PRO_5002695589" evidence="2">
    <location>
        <begin position="30"/>
        <end position="601"/>
    </location>
</feature>
<dbReference type="NCBIfam" id="NF033662">
    <property type="entry name" value="acid_disulf_rpt"/>
    <property type="match status" value="1"/>
</dbReference>
<feature type="region of interest" description="Disordered" evidence="1">
    <location>
        <begin position="155"/>
        <end position="180"/>
    </location>
</feature>
<dbReference type="OrthoDB" id="9760333at2"/>
<evidence type="ECO:0000313" key="3">
    <source>
        <dbReference type="EMBL" id="EDM74712.1"/>
    </source>
</evidence>
<dbReference type="STRING" id="391625.PPSIR1_40854"/>
<evidence type="ECO:0000256" key="1">
    <source>
        <dbReference type="SAM" id="MobiDB-lite"/>
    </source>
</evidence>
<reference evidence="3 4" key="1">
    <citation type="submission" date="2007-06" db="EMBL/GenBank/DDBJ databases">
        <authorList>
            <person name="Shimkets L."/>
            <person name="Ferriera S."/>
            <person name="Johnson J."/>
            <person name="Kravitz S."/>
            <person name="Beeson K."/>
            <person name="Sutton G."/>
            <person name="Rogers Y.-H."/>
            <person name="Friedman R."/>
            <person name="Frazier M."/>
            <person name="Venter J.C."/>
        </authorList>
    </citation>
    <scope>NUCLEOTIDE SEQUENCE [LARGE SCALE GENOMIC DNA]</scope>
    <source>
        <strain evidence="3 4">SIR-1</strain>
    </source>
</reference>
<dbReference type="EMBL" id="ABCS01000118">
    <property type="protein sequence ID" value="EDM74712.1"/>
    <property type="molecule type" value="Genomic_DNA"/>
</dbReference>
<proteinExistence type="predicted"/>
<feature type="region of interest" description="Disordered" evidence="1">
    <location>
        <begin position="26"/>
        <end position="88"/>
    </location>
</feature>
<dbReference type="AlphaFoldDB" id="A6GHE8"/>
<comment type="caution">
    <text evidence="3">The sequence shown here is derived from an EMBL/GenBank/DDBJ whole genome shotgun (WGS) entry which is preliminary data.</text>
</comment>